<feature type="region of interest" description="Disordered" evidence="3">
    <location>
        <begin position="1"/>
        <end position="28"/>
    </location>
</feature>
<keyword evidence="2" id="KW-0349">Heme</keyword>
<dbReference type="PANTHER" id="PTHR46696">
    <property type="entry name" value="P450, PUTATIVE (EUROFUNG)-RELATED"/>
    <property type="match status" value="1"/>
</dbReference>
<dbReference type="InterPro" id="IPR002397">
    <property type="entry name" value="Cyt_P450_B"/>
</dbReference>
<dbReference type="PROSITE" id="PS00086">
    <property type="entry name" value="CYTOCHROME_P450"/>
    <property type="match status" value="1"/>
</dbReference>
<evidence type="ECO:0000256" key="2">
    <source>
        <dbReference type="RuleBase" id="RU000461"/>
    </source>
</evidence>
<gene>
    <name evidence="4" type="ORF">M4V62_10940</name>
</gene>
<evidence type="ECO:0000256" key="1">
    <source>
        <dbReference type="ARBA" id="ARBA00010617"/>
    </source>
</evidence>
<dbReference type="Proteomes" id="UP000829992">
    <property type="component" value="Chromosome"/>
</dbReference>
<dbReference type="InterPro" id="IPR017972">
    <property type="entry name" value="Cyt_P450_CS"/>
</dbReference>
<evidence type="ECO:0000313" key="5">
    <source>
        <dbReference type="Proteomes" id="UP000829992"/>
    </source>
</evidence>
<sequence length="380" mass="39920">MSTSSAPSGHRLSPAPPSSSPNAGRAGAASRAVLPSLLAPGVERDPYPVYRALREDFPLVHDELLGAWLLSRYADVRAALGDVRFGPAADGPGPAYRRLIEPLLRAAAERTAHVLARRLAGRREVDLVAEFSAWLPAAAAVAALGLPWEDAARVREWCRTGGLARPGGLHPELNGLLRPHVTRRRAHPGADLLSVLCGARVDGQALSNEAVTGLAGTLLTGGGEATALALASFLANLLDHPAQLDLVRTRPGLIPAAWAESLRRDPPTPVVLRRASVPVSLGGTTLPAGAVVACLIGSAGRDPFRFADPDRYDIFRTDPAHLAFGAGRHFCPAATLAGLAAECGLRALLDVMPGLRWAPGFRPAPQGLMARAPRLLLVRP</sequence>
<dbReference type="Gene3D" id="1.10.630.10">
    <property type="entry name" value="Cytochrome P450"/>
    <property type="match status" value="1"/>
</dbReference>
<dbReference type="Pfam" id="PF00067">
    <property type="entry name" value="p450"/>
    <property type="match status" value="1"/>
</dbReference>
<dbReference type="InterPro" id="IPR001128">
    <property type="entry name" value="Cyt_P450"/>
</dbReference>
<evidence type="ECO:0000313" key="4">
    <source>
        <dbReference type="EMBL" id="UQT55567.1"/>
    </source>
</evidence>
<keyword evidence="2" id="KW-0560">Oxidoreductase</keyword>
<accession>A0ABY4PQ67</accession>
<keyword evidence="2" id="KW-0479">Metal-binding</keyword>
<comment type="similarity">
    <text evidence="1 2">Belongs to the cytochrome P450 family.</text>
</comment>
<reference evidence="4 5" key="1">
    <citation type="submission" date="2022-05" db="EMBL/GenBank/DDBJ databases">
        <authorList>
            <person name="Zhou X."/>
            <person name="Li K."/>
            <person name="Man Y."/>
        </authorList>
    </citation>
    <scope>NUCLEOTIDE SEQUENCE [LARGE SCALE GENOMIC DNA]</scope>
    <source>
        <strain evidence="4 5">MS405</strain>
    </source>
</reference>
<keyword evidence="2" id="KW-0408">Iron</keyword>
<protein>
    <submittedName>
        <fullName evidence="4">Cytochrome P450</fullName>
    </submittedName>
</protein>
<dbReference type="RefSeq" id="WP_249587056.1">
    <property type="nucleotide sequence ID" value="NZ_BAAAQL010000008.1"/>
</dbReference>
<evidence type="ECO:0000256" key="3">
    <source>
        <dbReference type="SAM" id="MobiDB-lite"/>
    </source>
</evidence>
<dbReference type="SUPFAM" id="SSF48264">
    <property type="entry name" value="Cytochrome P450"/>
    <property type="match status" value="1"/>
</dbReference>
<dbReference type="EMBL" id="CP097289">
    <property type="protein sequence ID" value="UQT55567.1"/>
    <property type="molecule type" value="Genomic_DNA"/>
</dbReference>
<keyword evidence="5" id="KW-1185">Reference proteome</keyword>
<dbReference type="PRINTS" id="PR00359">
    <property type="entry name" value="BP450"/>
</dbReference>
<dbReference type="PANTHER" id="PTHR46696:SF3">
    <property type="entry name" value="PULCHERRIMINIC ACID SYNTHASE"/>
    <property type="match status" value="1"/>
</dbReference>
<name>A0ABY4PQ67_9ACTN</name>
<keyword evidence="2" id="KW-0503">Monooxygenase</keyword>
<dbReference type="InterPro" id="IPR036396">
    <property type="entry name" value="Cyt_P450_sf"/>
</dbReference>
<proteinExistence type="inferred from homology"/>
<organism evidence="4 5">
    <name type="scientific">Streptomyces durmitorensis</name>
    <dbReference type="NCBI Taxonomy" id="319947"/>
    <lineage>
        <taxon>Bacteria</taxon>
        <taxon>Bacillati</taxon>
        <taxon>Actinomycetota</taxon>
        <taxon>Actinomycetes</taxon>
        <taxon>Kitasatosporales</taxon>
        <taxon>Streptomycetaceae</taxon>
        <taxon>Streptomyces</taxon>
    </lineage>
</organism>